<feature type="active site" description="Proton acceptor" evidence="2">
    <location>
        <position position="184"/>
    </location>
</feature>
<dbReference type="SUPFAM" id="SSF52151">
    <property type="entry name" value="FabD/lysophospholipase-like"/>
    <property type="match status" value="1"/>
</dbReference>
<evidence type="ECO:0000259" key="3">
    <source>
        <dbReference type="PROSITE" id="PS51635"/>
    </source>
</evidence>
<evidence type="ECO:0000313" key="5">
    <source>
        <dbReference type="Proteomes" id="UP000481872"/>
    </source>
</evidence>
<keyword evidence="5" id="KW-1185">Reference proteome</keyword>
<feature type="short sequence motif" description="GXSXG" evidence="2">
    <location>
        <begin position="41"/>
        <end position="45"/>
    </location>
</feature>
<keyword evidence="2" id="KW-0378">Hydrolase</keyword>
<dbReference type="Pfam" id="PF01734">
    <property type="entry name" value="Patatin"/>
    <property type="match status" value="1"/>
</dbReference>
<evidence type="ECO:0000256" key="1">
    <source>
        <dbReference type="ARBA" id="ARBA00023098"/>
    </source>
</evidence>
<dbReference type="InterPro" id="IPR052580">
    <property type="entry name" value="Lipid_Hydrolase"/>
</dbReference>
<sequence>MGYHFKNLVFEGGGIKGIAYVGALEVLESEGILKNIKRVGGTSAGAIIALLVGLGYTVTEIRDELNDLDFKDFLDNDIGIIRNLYRLFFNGYGWFKGNAFLKWIESIIYKKTNNKNSTFKDIKSNPEFKDMFFQGTNLSTHLVETFSTEDKFCENMPIKDAIRISMSIPLIFKSIKRDHYYYIDGGVLSNYPIRLFDNIKYVHDAQHYLIPSYYKKLKKQSENIMYVYNKETLGFRLINKENLDIFTDTAIPKNYKINSFFNFSWNLITTLMENQENTYLTQQDKDRTIFIDSFNVSTVDFHIDSDTKQNLINSGKISTEMYIKNYNSDKNTLLRYNKETLRSNIIIN</sequence>
<feature type="domain" description="PNPLA" evidence="3">
    <location>
        <begin position="8"/>
        <end position="197"/>
    </location>
</feature>
<dbReference type="Gene3D" id="3.40.1090.10">
    <property type="entry name" value="Cytosolic phospholipase A2 catalytic domain"/>
    <property type="match status" value="2"/>
</dbReference>
<evidence type="ECO:0000313" key="4">
    <source>
        <dbReference type="EMBL" id="NEU05505.1"/>
    </source>
</evidence>
<dbReference type="AlphaFoldDB" id="A0A6M0H478"/>
<feature type="active site" description="Nucleophile" evidence="2">
    <location>
        <position position="43"/>
    </location>
</feature>
<dbReference type="GO" id="GO:0016787">
    <property type="term" value="F:hydrolase activity"/>
    <property type="evidence" value="ECO:0007669"/>
    <property type="project" value="UniProtKB-UniRule"/>
</dbReference>
<gene>
    <name evidence="4" type="ORF">G3M99_11705</name>
</gene>
<organism evidence="4 5">
    <name type="scientific">Clostridium senegalense</name>
    <dbReference type="NCBI Taxonomy" id="1465809"/>
    <lineage>
        <taxon>Bacteria</taxon>
        <taxon>Bacillati</taxon>
        <taxon>Bacillota</taxon>
        <taxon>Clostridia</taxon>
        <taxon>Eubacteriales</taxon>
        <taxon>Clostridiaceae</taxon>
        <taxon>Clostridium</taxon>
    </lineage>
</organism>
<feature type="short sequence motif" description="GXGXXG" evidence="2">
    <location>
        <begin position="12"/>
        <end position="17"/>
    </location>
</feature>
<evidence type="ECO:0000256" key="2">
    <source>
        <dbReference type="PROSITE-ProRule" id="PRU01161"/>
    </source>
</evidence>
<protein>
    <submittedName>
        <fullName evidence="4">Patatin-like phospholipase family protein</fullName>
    </submittedName>
</protein>
<name>A0A6M0H478_9CLOT</name>
<feature type="short sequence motif" description="DGA/G" evidence="2">
    <location>
        <begin position="184"/>
        <end position="186"/>
    </location>
</feature>
<dbReference type="RefSeq" id="WP_199870279.1">
    <property type="nucleotide sequence ID" value="NZ_JAAGPU010000021.1"/>
</dbReference>
<dbReference type="PROSITE" id="PS51635">
    <property type="entry name" value="PNPLA"/>
    <property type="match status" value="1"/>
</dbReference>
<reference evidence="4 5" key="1">
    <citation type="submission" date="2020-02" db="EMBL/GenBank/DDBJ databases">
        <title>Genome assembly of a novel Clostridium senegalense strain.</title>
        <authorList>
            <person name="Gupta T.B."/>
            <person name="Jauregui R."/>
            <person name="Maclean P."/>
            <person name="Nawarathana A."/>
            <person name="Brightwell G."/>
        </authorList>
    </citation>
    <scope>NUCLEOTIDE SEQUENCE [LARGE SCALE GENOMIC DNA]</scope>
    <source>
        <strain evidence="4 5">AGRFS4</strain>
    </source>
</reference>
<dbReference type="GO" id="GO:0016042">
    <property type="term" value="P:lipid catabolic process"/>
    <property type="evidence" value="ECO:0007669"/>
    <property type="project" value="UniProtKB-UniRule"/>
</dbReference>
<dbReference type="PANTHER" id="PTHR46394">
    <property type="entry name" value="ANNEXIN"/>
    <property type="match status" value="1"/>
</dbReference>
<accession>A0A6M0H478</accession>
<dbReference type="InterPro" id="IPR002641">
    <property type="entry name" value="PNPLA_dom"/>
</dbReference>
<proteinExistence type="predicted"/>
<dbReference type="InterPro" id="IPR016035">
    <property type="entry name" value="Acyl_Trfase/lysoPLipase"/>
</dbReference>
<keyword evidence="2" id="KW-0442">Lipid degradation</keyword>
<dbReference type="EMBL" id="JAAGPU010000021">
    <property type="protein sequence ID" value="NEU05505.1"/>
    <property type="molecule type" value="Genomic_DNA"/>
</dbReference>
<dbReference type="CDD" id="cd07207">
    <property type="entry name" value="Pat_ExoU_VipD_like"/>
    <property type="match status" value="1"/>
</dbReference>
<comment type="caution">
    <text evidence="4">The sequence shown here is derived from an EMBL/GenBank/DDBJ whole genome shotgun (WGS) entry which is preliminary data.</text>
</comment>
<dbReference type="PANTHER" id="PTHR46394:SF1">
    <property type="entry name" value="PNPLA DOMAIN-CONTAINING PROTEIN"/>
    <property type="match status" value="1"/>
</dbReference>
<keyword evidence="1 2" id="KW-0443">Lipid metabolism</keyword>
<dbReference type="Proteomes" id="UP000481872">
    <property type="component" value="Unassembled WGS sequence"/>
</dbReference>